<name>A0ABQ4S8I4_9HYPH</name>
<dbReference type="EMBL" id="BPQQ01000016">
    <property type="protein sequence ID" value="GJD99488.1"/>
    <property type="molecule type" value="Genomic_DNA"/>
</dbReference>
<dbReference type="InterPro" id="IPR011006">
    <property type="entry name" value="CheY-like_superfamily"/>
</dbReference>
<reference evidence="4" key="1">
    <citation type="journal article" date="2021" name="Front. Microbiol.">
        <title>Comprehensive Comparative Genomics and Phenotyping of Methylobacterium Species.</title>
        <authorList>
            <person name="Alessa O."/>
            <person name="Ogura Y."/>
            <person name="Fujitani Y."/>
            <person name="Takami H."/>
            <person name="Hayashi T."/>
            <person name="Sahin N."/>
            <person name="Tani A."/>
        </authorList>
    </citation>
    <scope>NUCLEOTIDE SEQUENCE</scope>
    <source>
        <strain evidence="4">DSM 17168</strain>
    </source>
</reference>
<dbReference type="Gene3D" id="3.40.50.2300">
    <property type="match status" value="1"/>
</dbReference>
<evidence type="ECO:0000256" key="1">
    <source>
        <dbReference type="ARBA" id="ARBA00022553"/>
    </source>
</evidence>
<dbReference type="InterPro" id="IPR050595">
    <property type="entry name" value="Bact_response_regulator"/>
</dbReference>
<evidence type="ECO:0000259" key="3">
    <source>
        <dbReference type="PROSITE" id="PS50110"/>
    </source>
</evidence>
<evidence type="ECO:0000313" key="5">
    <source>
        <dbReference type="Proteomes" id="UP001055153"/>
    </source>
</evidence>
<feature type="domain" description="Response regulatory" evidence="3">
    <location>
        <begin position="10"/>
        <end position="124"/>
    </location>
</feature>
<evidence type="ECO:0000256" key="2">
    <source>
        <dbReference type="PROSITE-ProRule" id="PRU00169"/>
    </source>
</evidence>
<dbReference type="Pfam" id="PF00072">
    <property type="entry name" value="Response_reg"/>
    <property type="match status" value="1"/>
</dbReference>
<dbReference type="SMART" id="SM00448">
    <property type="entry name" value="REC"/>
    <property type="match status" value="1"/>
</dbReference>
<dbReference type="SUPFAM" id="SSF52172">
    <property type="entry name" value="CheY-like"/>
    <property type="match status" value="1"/>
</dbReference>
<sequence>MGQAIAPRMAALVVEDDRMLRDLAAAVLEETDLQVVEAESGEEALAYLREHAEDVAFIFTDVQLPRLVDGVDLARMVATKWPWIRMVVTSGGPGDRIDHLPRSATYMPKPWRALDVLVAAEQAAARTA</sequence>
<keyword evidence="5" id="KW-1185">Reference proteome</keyword>
<dbReference type="PANTHER" id="PTHR44591:SF21">
    <property type="entry name" value="TWO-COMPONENT RESPONSE REGULATOR"/>
    <property type="match status" value="1"/>
</dbReference>
<reference evidence="4" key="2">
    <citation type="submission" date="2021-08" db="EMBL/GenBank/DDBJ databases">
        <authorList>
            <person name="Tani A."/>
            <person name="Ola A."/>
            <person name="Ogura Y."/>
            <person name="Katsura K."/>
            <person name="Hayashi T."/>
        </authorList>
    </citation>
    <scope>NUCLEOTIDE SEQUENCE</scope>
    <source>
        <strain evidence="4">DSM 17168</strain>
    </source>
</reference>
<proteinExistence type="predicted"/>
<feature type="modified residue" description="4-aspartylphosphate" evidence="2">
    <location>
        <position position="61"/>
    </location>
</feature>
<dbReference type="PANTHER" id="PTHR44591">
    <property type="entry name" value="STRESS RESPONSE REGULATOR PROTEIN 1"/>
    <property type="match status" value="1"/>
</dbReference>
<dbReference type="Proteomes" id="UP001055153">
    <property type="component" value="Unassembled WGS sequence"/>
</dbReference>
<dbReference type="InterPro" id="IPR001789">
    <property type="entry name" value="Sig_transdc_resp-reg_receiver"/>
</dbReference>
<organism evidence="4 5">
    <name type="scientific">Methylobacterium isbiliense</name>
    <dbReference type="NCBI Taxonomy" id="315478"/>
    <lineage>
        <taxon>Bacteria</taxon>
        <taxon>Pseudomonadati</taxon>
        <taxon>Pseudomonadota</taxon>
        <taxon>Alphaproteobacteria</taxon>
        <taxon>Hyphomicrobiales</taxon>
        <taxon>Methylobacteriaceae</taxon>
        <taxon>Methylobacterium</taxon>
    </lineage>
</organism>
<keyword evidence="1 2" id="KW-0597">Phosphoprotein</keyword>
<accession>A0ABQ4S8I4</accession>
<protein>
    <submittedName>
        <fullName evidence="4">Regulator of RpoS</fullName>
    </submittedName>
</protein>
<evidence type="ECO:0000313" key="4">
    <source>
        <dbReference type="EMBL" id="GJD99488.1"/>
    </source>
</evidence>
<comment type="caution">
    <text evidence="4">The sequence shown here is derived from an EMBL/GenBank/DDBJ whole genome shotgun (WGS) entry which is preliminary data.</text>
</comment>
<gene>
    <name evidence="4" type="primary">rssB_2</name>
    <name evidence="4" type="ORF">GMJLKIPL_1406</name>
</gene>
<dbReference type="PROSITE" id="PS50110">
    <property type="entry name" value="RESPONSE_REGULATORY"/>
    <property type="match status" value="1"/>
</dbReference>